<protein>
    <recommendedName>
        <fullName evidence="19">PX domain-containing protein</fullName>
    </recommendedName>
</protein>
<dbReference type="InterPro" id="IPR013121">
    <property type="entry name" value="Fe_red_NAD-bd_6"/>
</dbReference>
<feature type="compositionally biased region" description="Polar residues" evidence="17">
    <location>
        <begin position="719"/>
        <end position="730"/>
    </location>
</feature>
<feature type="transmembrane region" description="Helical" evidence="18">
    <location>
        <begin position="249"/>
        <end position="268"/>
    </location>
</feature>
<evidence type="ECO:0000256" key="6">
    <source>
        <dbReference type="ARBA" id="ARBA00022448"/>
    </source>
</evidence>
<evidence type="ECO:0000256" key="8">
    <source>
        <dbReference type="ARBA" id="ARBA00022553"/>
    </source>
</evidence>
<evidence type="ECO:0000256" key="16">
    <source>
        <dbReference type="ARBA" id="ARBA00023136"/>
    </source>
</evidence>
<evidence type="ECO:0000256" key="11">
    <source>
        <dbReference type="ARBA" id="ARBA00022982"/>
    </source>
</evidence>
<reference evidence="20 21" key="1">
    <citation type="submission" date="2021-12" db="EMBL/GenBank/DDBJ databases">
        <title>High titer production of polyol ester of fatty acids by Rhodotorula paludigena BS15 towards product separation-free biomass refinery.</title>
        <authorList>
            <person name="Mano J."/>
            <person name="Ono H."/>
            <person name="Tanaka T."/>
            <person name="Naito K."/>
            <person name="Sushida H."/>
            <person name="Ike M."/>
            <person name="Tokuyasu K."/>
            <person name="Kitaoka M."/>
        </authorList>
    </citation>
    <scope>NUCLEOTIDE SEQUENCE [LARGE SCALE GENOMIC DNA]</scope>
    <source>
        <strain evidence="20 21">BS15</strain>
    </source>
</reference>
<dbReference type="GO" id="GO:0005886">
    <property type="term" value="C:plasma membrane"/>
    <property type="evidence" value="ECO:0007669"/>
    <property type="project" value="TreeGrafter"/>
</dbReference>
<dbReference type="Pfam" id="PF08022">
    <property type="entry name" value="FAD_binding_8"/>
    <property type="match status" value="1"/>
</dbReference>
<dbReference type="SMART" id="SM00312">
    <property type="entry name" value="PX"/>
    <property type="match status" value="1"/>
</dbReference>
<keyword evidence="6" id="KW-0813">Transport</keyword>
<dbReference type="InterPro" id="IPR013130">
    <property type="entry name" value="Fe3_Rdtase_TM_dom"/>
</dbReference>
<dbReference type="SUPFAM" id="SSF64268">
    <property type="entry name" value="PX domain"/>
    <property type="match status" value="1"/>
</dbReference>
<dbReference type="InterPro" id="IPR051410">
    <property type="entry name" value="Ferric/Cupric_Reductase"/>
</dbReference>
<dbReference type="GO" id="GO:0015677">
    <property type="term" value="P:copper ion import"/>
    <property type="evidence" value="ECO:0007669"/>
    <property type="project" value="TreeGrafter"/>
</dbReference>
<dbReference type="InterPro" id="IPR013112">
    <property type="entry name" value="FAD-bd_8"/>
</dbReference>
<keyword evidence="7" id="KW-0963">Cytoplasm</keyword>
<evidence type="ECO:0000256" key="9">
    <source>
        <dbReference type="ARBA" id="ARBA00022692"/>
    </source>
</evidence>
<dbReference type="GO" id="GO:0006826">
    <property type="term" value="P:iron ion transport"/>
    <property type="evidence" value="ECO:0007669"/>
    <property type="project" value="TreeGrafter"/>
</dbReference>
<dbReference type="GO" id="GO:0035091">
    <property type="term" value="F:phosphatidylinositol binding"/>
    <property type="evidence" value="ECO:0007669"/>
    <property type="project" value="InterPro"/>
</dbReference>
<evidence type="ECO:0000256" key="14">
    <source>
        <dbReference type="ARBA" id="ARBA00023034"/>
    </source>
</evidence>
<feature type="domain" description="PX" evidence="19">
    <location>
        <begin position="1193"/>
        <end position="1310"/>
    </location>
</feature>
<comment type="caution">
    <text evidence="20">The sequence shown here is derived from an EMBL/GenBank/DDBJ whole genome shotgun (WGS) entry which is preliminary data.</text>
</comment>
<dbReference type="Pfam" id="PF00787">
    <property type="entry name" value="PX"/>
    <property type="match status" value="1"/>
</dbReference>
<dbReference type="Gene3D" id="1.20.1270.60">
    <property type="entry name" value="Arfaptin homology (AH) domain/BAR domain"/>
    <property type="match status" value="1"/>
</dbReference>
<comment type="subcellular location">
    <subcellularLocation>
        <location evidence="3">Cytoplasm</location>
    </subcellularLocation>
    <subcellularLocation>
        <location evidence="4">Golgi apparatus</location>
    </subcellularLocation>
    <subcellularLocation>
        <location evidence="1">Membrane</location>
        <topology evidence="1">Multi-pass membrane protein</topology>
    </subcellularLocation>
    <subcellularLocation>
        <location evidence="2">Membrane</location>
        <topology evidence="2">Peripheral membrane protein</topology>
        <orientation evidence="2">Cytoplasmic side</orientation>
    </subcellularLocation>
</comment>
<dbReference type="Gene3D" id="3.40.50.80">
    <property type="entry name" value="Nucleotide-binding domain of ferredoxin-NADP reductase (FNR) module"/>
    <property type="match status" value="1"/>
</dbReference>
<keyword evidence="13" id="KW-0560">Oxidoreductase</keyword>
<comment type="similarity">
    <text evidence="5">Belongs to the sorting nexin family.</text>
</comment>
<dbReference type="InterPro" id="IPR001683">
    <property type="entry name" value="PX_dom"/>
</dbReference>
<dbReference type="InterPro" id="IPR036871">
    <property type="entry name" value="PX_dom_sf"/>
</dbReference>
<gene>
    <name evidence="20" type="ORF">Rhopal_002200-T1</name>
</gene>
<proteinExistence type="inferred from homology"/>
<evidence type="ECO:0000256" key="2">
    <source>
        <dbReference type="ARBA" id="ARBA00004287"/>
    </source>
</evidence>
<feature type="compositionally biased region" description="Basic and acidic residues" evidence="17">
    <location>
        <begin position="852"/>
        <end position="868"/>
    </location>
</feature>
<evidence type="ECO:0000256" key="10">
    <source>
        <dbReference type="ARBA" id="ARBA00022927"/>
    </source>
</evidence>
<dbReference type="CDD" id="cd06186">
    <property type="entry name" value="NOX_Duox_like_FAD_NADP"/>
    <property type="match status" value="1"/>
</dbReference>
<evidence type="ECO:0000256" key="7">
    <source>
        <dbReference type="ARBA" id="ARBA00022490"/>
    </source>
</evidence>
<feature type="region of interest" description="Disordered" evidence="17">
    <location>
        <begin position="709"/>
        <end position="767"/>
    </location>
</feature>
<feature type="compositionally biased region" description="Polar residues" evidence="17">
    <location>
        <begin position="1174"/>
        <end position="1184"/>
    </location>
</feature>
<evidence type="ECO:0000256" key="3">
    <source>
        <dbReference type="ARBA" id="ARBA00004496"/>
    </source>
</evidence>
<evidence type="ECO:0000259" key="19">
    <source>
        <dbReference type="PROSITE" id="PS50195"/>
    </source>
</evidence>
<dbReference type="Pfam" id="PF08030">
    <property type="entry name" value="NAD_binding_6"/>
    <property type="match status" value="1"/>
</dbReference>
<evidence type="ECO:0000256" key="5">
    <source>
        <dbReference type="ARBA" id="ARBA00010883"/>
    </source>
</evidence>
<keyword evidence="16 18" id="KW-0472">Membrane</keyword>
<feature type="compositionally biased region" description="Low complexity" evidence="17">
    <location>
        <begin position="742"/>
        <end position="757"/>
    </location>
</feature>
<feature type="compositionally biased region" description="Pro residues" evidence="17">
    <location>
        <begin position="945"/>
        <end position="958"/>
    </location>
</feature>
<feature type="transmembrane region" description="Helical" evidence="18">
    <location>
        <begin position="274"/>
        <end position="296"/>
    </location>
</feature>
<evidence type="ECO:0000256" key="4">
    <source>
        <dbReference type="ARBA" id="ARBA00004555"/>
    </source>
</evidence>
<evidence type="ECO:0000256" key="12">
    <source>
        <dbReference type="ARBA" id="ARBA00022989"/>
    </source>
</evidence>
<dbReference type="GO" id="GO:0015031">
    <property type="term" value="P:protein transport"/>
    <property type="evidence" value="ECO:0007669"/>
    <property type="project" value="UniProtKB-KW"/>
</dbReference>
<evidence type="ECO:0000313" key="20">
    <source>
        <dbReference type="EMBL" id="GJN89221.1"/>
    </source>
</evidence>
<feature type="compositionally biased region" description="Polar residues" evidence="17">
    <location>
        <begin position="1085"/>
        <end position="1094"/>
    </location>
</feature>
<dbReference type="Pfam" id="PF09325">
    <property type="entry name" value="Vps5"/>
    <property type="match status" value="1"/>
</dbReference>
<dbReference type="GO" id="GO:0031410">
    <property type="term" value="C:cytoplasmic vesicle"/>
    <property type="evidence" value="ECO:0007669"/>
    <property type="project" value="UniProtKB-ARBA"/>
</dbReference>
<feature type="compositionally biased region" description="Low complexity" evidence="17">
    <location>
        <begin position="1071"/>
        <end position="1082"/>
    </location>
</feature>
<dbReference type="FunFam" id="1.20.1270.60:FF:000022">
    <property type="entry name" value="Sorting nexin 3 protein"/>
    <property type="match status" value="1"/>
</dbReference>
<name>A0AAV5G9F4_9BASI</name>
<evidence type="ECO:0000256" key="1">
    <source>
        <dbReference type="ARBA" id="ARBA00004141"/>
    </source>
</evidence>
<keyword evidence="9 18" id="KW-0812">Transmembrane</keyword>
<dbReference type="InterPro" id="IPR027267">
    <property type="entry name" value="AH/BAR_dom_sf"/>
</dbReference>
<dbReference type="GO" id="GO:0000293">
    <property type="term" value="F:ferric-chelate reductase activity"/>
    <property type="evidence" value="ECO:0007669"/>
    <property type="project" value="UniProtKB-ARBA"/>
</dbReference>
<dbReference type="SUPFAM" id="SSF52343">
    <property type="entry name" value="Ferredoxin reductase-like, C-terminal NADP-linked domain"/>
    <property type="match status" value="1"/>
</dbReference>
<dbReference type="GO" id="GO:0006879">
    <property type="term" value="P:intracellular iron ion homeostasis"/>
    <property type="evidence" value="ECO:0007669"/>
    <property type="project" value="TreeGrafter"/>
</dbReference>
<dbReference type="PANTHER" id="PTHR32361:SF9">
    <property type="entry name" value="FERRIC REDUCTASE TRANSMEMBRANE COMPONENT 3-RELATED"/>
    <property type="match status" value="1"/>
</dbReference>
<keyword evidence="21" id="KW-1185">Reference proteome</keyword>
<keyword evidence="11" id="KW-0249">Electron transport</keyword>
<keyword evidence="15" id="KW-0406">Ion transport</keyword>
<feature type="compositionally biased region" description="Low complexity" evidence="17">
    <location>
        <begin position="911"/>
        <end position="931"/>
    </location>
</feature>
<evidence type="ECO:0000256" key="15">
    <source>
        <dbReference type="ARBA" id="ARBA00023065"/>
    </source>
</evidence>
<keyword evidence="10" id="KW-0653">Protein transport</keyword>
<dbReference type="EMBL" id="BQKY01000004">
    <property type="protein sequence ID" value="GJN89221.1"/>
    <property type="molecule type" value="Genomic_DNA"/>
</dbReference>
<dbReference type="SFLD" id="SFLDS00052">
    <property type="entry name" value="Ferric_Reductase_Domain"/>
    <property type="match status" value="1"/>
</dbReference>
<dbReference type="GO" id="GO:0005829">
    <property type="term" value="C:cytosol"/>
    <property type="evidence" value="ECO:0007669"/>
    <property type="project" value="GOC"/>
</dbReference>
<evidence type="ECO:0000256" key="18">
    <source>
        <dbReference type="SAM" id="Phobius"/>
    </source>
</evidence>
<dbReference type="Gene3D" id="3.30.1520.10">
    <property type="entry name" value="Phox-like domain"/>
    <property type="match status" value="1"/>
</dbReference>
<dbReference type="Proteomes" id="UP001342314">
    <property type="component" value="Unassembled WGS sequence"/>
</dbReference>
<dbReference type="GO" id="GO:0005794">
    <property type="term" value="C:Golgi apparatus"/>
    <property type="evidence" value="ECO:0007669"/>
    <property type="project" value="UniProtKB-SubCell"/>
</dbReference>
<feature type="region of interest" description="Disordered" evidence="17">
    <location>
        <begin position="898"/>
        <end position="1030"/>
    </location>
</feature>
<dbReference type="SUPFAM" id="SSF103657">
    <property type="entry name" value="BAR/IMD domain-like"/>
    <property type="match status" value="1"/>
</dbReference>
<dbReference type="PROSITE" id="PS50195">
    <property type="entry name" value="PX"/>
    <property type="match status" value="1"/>
</dbReference>
<dbReference type="Pfam" id="PF01794">
    <property type="entry name" value="Ferric_reduct"/>
    <property type="match status" value="1"/>
</dbReference>
<evidence type="ECO:0000256" key="13">
    <source>
        <dbReference type="ARBA" id="ARBA00023002"/>
    </source>
</evidence>
<keyword evidence="8" id="KW-0597">Phosphoprotein</keyword>
<dbReference type="InterPro" id="IPR039261">
    <property type="entry name" value="FNR_nucleotide-bd"/>
</dbReference>
<dbReference type="PANTHER" id="PTHR32361">
    <property type="entry name" value="FERRIC/CUPRIC REDUCTASE TRANSMEMBRANE COMPONENT"/>
    <property type="match status" value="1"/>
</dbReference>
<organism evidence="20 21">
    <name type="scientific">Rhodotorula paludigena</name>
    <dbReference type="NCBI Taxonomy" id="86838"/>
    <lineage>
        <taxon>Eukaryota</taxon>
        <taxon>Fungi</taxon>
        <taxon>Dikarya</taxon>
        <taxon>Basidiomycota</taxon>
        <taxon>Pucciniomycotina</taxon>
        <taxon>Microbotryomycetes</taxon>
        <taxon>Sporidiobolales</taxon>
        <taxon>Sporidiobolaceae</taxon>
        <taxon>Rhodotorula</taxon>
    </lineage>
</organism>
<keyword evidence="12 18" id="KW-1133">Transmembrane helix</keyword>
<dbReference type="InterPro" id="IPR015404">
    <property type="entry name" value="Vps5_C"/>
</dbReference>
<dbReference type="GO" id="GO:0030904">
    <property type="term" value="C:retromer complex"/>
    <property type="evidence" value="ECO:0007669"/>
    <property type="project" value="UniProtKB-ARBA"/>
</dbReference>
<evidence type="ECO:0000313" key="21">
    <source>
        <dbReference type="Proteomes" id="UP001342314"/>
    </source>
</evidence>
<accession>A0AAV5G9F4</accession>
<feature type="transmembrane region" description="Helical" evidence="18">
    <location>
        <begin position="209"/>
        <end position="229"/>
    </location>
</feature>
<sequence>MVAIDSVSTGLRILAAHAEAAASNATSAAASGHESGHGDGGAAATKNMKAIFHARAILYAEYYCEITFAFIGLLVVRNILLKASRYYARRRKTAAAASGEKEGAELSTYRQMPAVSRCIGRIDRLVSTPVPFLPSDWTFLRVGLILINNALALVVCLTNISNGSGTAKLFADRCGRIATADLPMLYLFVGRNNILTLLTGVSYQTLRFWHIYLGAHSFIFSFVHTWAYIGQYYANNNYAKLKRAYGKLYFKMGIVAIVFMLAISVTGLGPIRRRGYQCFLALHVVGAAIILAGCWYHRPNMEPWVEATVGIWLFERLWRICSAVVSVVDFRIFVRKPVVKARASIVDGAIKLTVPCKGQAWTAGQHFYVSFWGTDFLRRPHLYGQTHPFCVANVPIRSAASEQEMRFVLRIYKGITANLEQVIRAKIAATGGEECELMVAVEGPFDKSEGAEDYDSLLLFAGGSGITHPSSILAEVCQKAMERKAATTNVRLIWAIHREEQAAWVSETLSEARTWADEAGLDLSIDLYITRAPSLTAAVPTLKHSASGTSTPTISDSASFGEDEKKSEAVGSDNVSLAAVKARRFTGRPDVAAEISKAVAECAGRTLVVACGPVALAEDVRREVRKYSPDQVGYDIAKFDCSPCRLPLPLDPITLEGFRENSGAYDDDLLDPSRSVFGASSTYSAFGAPQDDDLDTNPFADLASSSAQLPYDSEPAHTPFSSVPESSEQPHPTHVAEDLHVSPEQPASSYAEEPSASVYDEPAPPAFEPATPVAVAATFERSFYRETAPEPETPAPPRFQPGDPEGFSYNPYATSPPAASQLVPQSPEPEDDVPFGSRAAVRGKGDLSALLGDDKPSLGSFKRAERGEGSPGALGSKIAVLPAKSVGRKPVARPLASLLGLETEEEEPKKASAPSAKAAPAAATETALPAEVVDAPLPPETSTSAPPPPIALDTPLPPSRSDTPVQAAAPADPDGSKPSLLRATSEAPSAQSLDSVGDARYDSMVSPLDTGGDANKSEDAAWPANKPVEGLDGQLAGLRIDAAPVPASEAAESAAAPAPDYSQYIFRDDAPAPVNAPGNAAPELRTSSAETSASRGFRTFNGSDGEGGFGGADDADSLRGTYSRSVEVGDADDADTETGVSVAGTERTTGSGETVRHEREGSAPLPPLPSASPTIQGSPRSTQLGGSLGPTFVITVGDPQTVGSALNPAAQHTVYTVRTRTTSSAFRKSDFSVLRRYSHFVWLYEALMQNNPGVIVPGMPEKHALGRFGSEFVENRRLGLEAALNKIVSHPMLVGDPDLRLFLESDTFHLDIKQRKIDTTAESKGFLANLSSSISGPKFVEFDDTFEQRRIQLETFETQLRSLLVSLAAAHKARHALQSSVAELQSAFLALAQCDLSSSLRKLLDEAAAVQKKLYDLAEAQSAHEERLDGLTTVLESYARLCTSARGVFGARVKAYHTWQAAESNLRKLQSSHEKAKRSGRSHSELMNLSVAEIAEAERKMLDSRHDFEDVSKLTKAEMARFDKEKVEDFKRALEEYADSLAARQREVRWTSELPYEAQPLCSHDYALQVVQGWQDYHDLLVQAVETNKASTAAAANPPAPAL</sequence>
<dbReference type="GO" id="GO:0042147">
    <property type="term" value="P:retrograde transport, endosome to Golgi"/>
    <property type="evidence" value="ECO:0007669"/>
    <property type="project" value="UniProtKB-ARBA"/>
</dbReference>
<keyword evidence="14" id="KW-0333">Golgi apparatus</keyword>
<feature type="region of interest" description="Disordered" evidence="17">
    <location>
        <begin position="1062"/>
        <end position="1184"/>
    </location>
</feature>
<feature type="transmembrane region" description="Helical" evidence="18">
    <location>
        <begin position="56"/>
        <end position="76"/>
    </location>
</feature>
<dbReference type="SFLD" id="SFLDG01168">
    <property type="entry name" value="Ferric_reductase_subgroup_(FRE"/>
    <property type="match status" value="1"/>
</dbReference>
<evidence type="ECO:0000256" key="17">
    <source>
        <dbReference type="SAM" id="MobiDB-lite"/>
    </source>
</evidence>
<feature type="region of interest" description="Disordered" evidence="17">
    <location>
        <begin position="786"/>
        <end position="876"/>
    </location>
</feature>